<name>A0A9N9KNC1_9HELO</name>
<comment type="caution">
    <text evidence="2">The sequence shown here is derived from an EMBL/GenBank/DDBJ whole genome shotgun (WGS) entry which is preliminary data.</text>
</comment>
<organism evidence="2 3">
    <name type="scientific">Hymenoscyphus fraxineus</name>
    <dbReference type="NCBI Taxonomy" id="746836"/>
    <lineage>
        <taxon>Eukaryota</taxon>
        <taxon>Fungi</taxon>
        <taxon>Dikarya</taxon>
        <taxon>Ascomycota</taxon>
        <taxon>Pezizomycotina</taxon>
        <taxon>Leotiomycetes</taxon>
        <taxon>Helotiales</taxon>
        <taxon>Helotiaceae</taxon>
        <taxon>Hymenoscyphus</taxon>
    </lineage>
</organism>
<dbReference type="EMBL" id="CAJVRL010000039">
    <property type="protein sequence ID" value="CAG8951010.1"/>
    <property type="molecule type" value="Genomic_DNA"/>
</dbReference>
<sequence length="152" mass="16255">MSLIPKTVFVILFATFLRATHAASLDSLGLVGHLVQPLPIADYPAPELVTNHPSTECEEVNGGSRLCCESTFDGGVPLVKELAPIIGFRLNHNSVNGIYCKKDAECAVGADLCCQVDSFPNVVPTLLNLAMYCQSHPGEKGLTKPSTPPKTY</sequence>
<evidence type="ECO:0000313" key="3">
    <source>
        <dbReference type="Proteomes" id="UP000696280"/>
    </source>
</evidence>
<dbReference type="OrthoDB" id="5189319at2759"/>
<keyword evidence="1" id="KW-0732">Signal</keyword>
<evidence type="ECO:0000313" key="2">
    <source>
        <dbReference type="EMBL" id="CAG8951010.1"/>
    </source>
</evidence>
<protein>
    <recommendedName>
        <fullName evidence="4">Hydrophobin</fullName>
    </recommendedName>
</protein>
<reference evidence="2" key="1">
    <citation type="submission" date="2021-07" db="EMBL/GenBank/DDBJ databases">
        <authorList>
            <person name="Durling M."/>
        </authorList>
    </citation>
    <scope>NUCLEOTIDE SEQUENCE</scope>
</reference>
<dbReference type="Proteomes" id="UP000696280">
    <property type="component" value="Unassembled WGS sequence"/>
</dbReference>
<accession>A0A9N9KNC1</accession>
<evidence type="ECO:0008006" key="4">
    <source>
        <dbReference type="Google" id="ProtNLM"/>
    </source>
</evidence>
<proteinExistence type="predicted"/>
<gene>
    <name evidence="2" type="ORF">HYFRA_00006407</name>
</gene>
<keyword evidence="3" id="KW-1185">Reference proteome</keyword>
<dbReference type="AlphaFoldDB" id="A0A9N9KNC1"/>
<evidence type="ECO:0000256" key="1">
    <source>
        <dbReference type="SAM" id="SignalP"/>
    </source>
</evidence>
<feature type="signal peptide" evidence="1">
    <location>
        <begin position="1"/>
        <end position="22"/>
    </location>
</feature>
<feature type="chain" id="PRO_5040163240" description="Hydrophobin" evidence="1">
    <location>
        <begin position="23"/>
        <end position="152"/>
    </location>
</feature>